<evidence type="ECO:0000313" key="4">
    <source>
        <dbReference type="Proteomes" id="UP001058271"/>
    </source>
</evidence>
<reference evidence="3" key="1">
    <citation type="submission" date="2021-04" db="EMBL/GenBank/DDBJ databases">
        <title>Biosynthetic gene clusters of Dactylosporangioum roseum.</title>
        <authorList>
            <person name="Hartkoorn R.C."/>
            <person name="Beaudoing E."/>
            <person name="Hot D."/>
            <person name="Moureu S."/>
        </authorList>
    </citation>
    <scope>NUCLEOTIDE SEQUENCE</scope>
    <source>
        <strain evidence="3">NRRL B-16295</strain>
    </source>
</reference>
<name>A0ABY5Z5G6_9ACTN</name>
<organism evidence="3 4">
    <name type="scientific">Dactylosporangium roseum</name>
    <dbReference type="NCBI Taxonomy" id="47989"/>
    <lineage>
        <taxon>Bacteria</taxon>
        <taxon>Bacillati</taxon>
        <taxon>Actinomycetota</taxon>
        <taxon>Actinomycetes</taxon>
        <taxon>Micromonosporales</taxon>
        <taxon>Micromonosporaceae</taxon>
        <taxon>Dactylosporangium</taxon>
    </lineage>
</organism>
<dbReference type="InterPro" id="IPR013325">
    <property type="entry name" value="RNA_pol_sigma_r2"/>
</dbReference>
<accession>A0ABY5Z5G6</accession>
<evidence type="ECO:0000313" key="3">
    <source>
        <dbReference type="EMBL" id="UWZ37256.1"/>
    </source>
</evidence>
<dbReference type="RefSeq" id="WP_343868900.1">
    <property type="nucleotide sequence ID" value="NZ_BAAABS010000010.1"/>
</dbReference>
<proteinExistence type="predicted"/>
<evidence type="ECO:0000259" key="2">
    <source>
        <dbReference type="Pfam" id="PF04542"/>
    </source>
</evidence>
<dbReference type="Proteomes" id="UP001058271">
    <property type="component" value="Chromosome"/>
</dbReference>
<gene>
    <name evidence="3" type="ORF">Drose_02885</name>
</gene>
<evidence type="ECO:0000256" key="1">
    <source>
        <dbReference type="SAM" id="MobiDB-lite"/>
    </source>
</evidence>
<sequence>MTDAFSAHREHLLGVARRMLGSRADAEDVVQEACRPKRLSSPASRSAPRACSPASTTG</sequence>
<dbReference type="SUPFAM" id="SSF88946">
    <property type="entry name" value="Sigma2 domain of RNA polymerase sigma factors"/>
    <property type="match status" value="1"/>
</dbReference>
<feature type="region of interest" description="Disordered" evidence="1">
    <location>
        <begin position="21"/>
        <end position="58"/>
    </location>
</feature>
<keyword evidence="4" id="KW-1185">Reference proteome</keyword>
<protein>
    <recommendedName>
        <fullName evidence="2">RNA polymerase sigma-70 region 2 domain-containing protein</fullName>
    </recommendedName>
</protein>
<feature type="domain" description="RNA polymerase sigma-70 region 2" evidence="2">
    <location>
        <begin position="5"/>
        <end position="34"/>
    </location>
</feature>
<feature type="compositionally biased region" description="Low complexity" evidence="1">
    <location>
        <begin position="39"/>
        <end position="58"/>
    </location>
</feature>
<dbReference type="EMBL" id="CP073721">
    <property type="protein sequence ID" value="UWZ37256.1"/>
    <property type="molecule type" value="Genomic_DNA"/>
</dbReference>
<dbReference type="Gene3D" id="1.10.1740.10">
    <property type="match status" value="1"/>
</dbReference>
<dbReference type="InterPro" id="IPR007627">
    <property type="entry name" value="RNA_pol_sigma70_r2"/>
</dbReference>
<dbReference type="Pfam" id="PF04542">
    <property type="entry name" value="Sigma70_r2"/>
    <property type="match status" value="1"/>
</dbReference>